<dbReference type="AlphaFoldDB" id="A0A5C2RY53"/>
<organism evidence="1 2">
    <name type="scientific">Lentinus tigrinus ALCF2SS1-6</name>
    <dbReference type="NCBI Taxonomy" id="1328759"/>
    <lineage>
        <taxon>Eukaryota</taxon>
        <taxon>Fungi</taxon>
        <taxon>Dikarya</taxon>
        <taxon>Basidiomycota</taxon>
        <taxon>Agaricomycotina</taxon>
        <taxon>Agaricomycetes</taxon>
        <taxon>Polyporales</taxon>
        <taxon>Polyporaceae</taxon>
        <taxon>Lentinus</taxon>
    </lineage>
</organism>
<proteinExistence type="predicted"/>
<name>A0A5C2RY53_9APHY</name>
<dbReference type="Proteomes" id="UP000313359">
    <property type="component" value="Unassembled WGS sequence"/>
</dbReference>
<keyword evidence="2" id="KW-1185">Reference proteome</keyword>
<accession>A0A5C2RY53</accession>
<reference evidence="1" key="1">
    <citation type="journal article" date="2018" name="Genome Biol. Evol.">
        <title>Genomics and development of Lentinus tigrinus, a white-rot wood-decaying mushroom with dimorphic fruiting bodies.</title>
        <authorList>
            <person name="Wu B."/>
            <person name="Xu Z."/>
            <person name="Knudson A."/>
            <person name="Carlson A."/>
            <person name="Chen N."/>
            <person name="Kovaka S."/>
            <person name="LaButti K."/>
            <person name="Lipzen A."/>
            <person name="Pennachio C."/>
            <person name="Riley R."/>
            <person name="Schakwitz W."/>
            <person name="Umezawa K."/>
            <person name="Ohm R.A."/>
            <person name="Grigoriev I.V."/>
            <person name="Nagy L.G."/>
            <person name="Gibbons J."/>
            <person name="Hibbett D."/>
        </authorList>
    </citation>
    <scope>NUCLEOTIDE SEQUENCE [LARGE SCALE GENOMIC DNA]</scope>
    <source>
        <strain evidence="1">ALCF2SS1-6</strain>
    </source>
</reference>
<protein>
    <submittedName>
        <fullName evidence="1">Uncharacterized protein</fullName>
    </submittedName>
</protein>
<evidence type="ECO:0000313" key="2">
    <source>
        <dbReference type="Proteomes" id="UP000313359"/>
    </source>
</evidence>
<evidence type="ECO:0000313" key="1">
    <source>
        <dbReference type="EMBL" id="RPD55948.1"/>
    </source>
</evidence>
<sequence length="61" mass="6671">MFAAPIGHPAARLLPSRLTGGRRCVPRPAAGSDSRRASRIESFAVVFAFAFEFEFETAHVH</sequence>
<gene>
    <name evidence="1" type="ORF">L227DRAFT_579166</name>
</gene>
<dbReference type="EMBL" id="ML122291">
    <property type="protein sequence ID" value="RPD55948.1"/>
    <property type="molecule type" value="Genomic_DNA"/>
</dbReference>